<dbReference type="NCBIfam" id="TIGR04057">
    <property type="entry name" value="SusC_RagA_signa"/>
    <property type="match status" value="1"/>
</dbReference>
<dbReference type="Gene3D" id="2.40.170.20">
    <property type="entry name" value="TonB-dependent receptor, beta-barrel domain"/>
    <property type="match status" value="1"/>
</dbReference>
<evidence type="ECO:0000256" key="1">
    <source>
        <dbReference type="ARBA" id="ARBA00004571"/>
    </source>
</evidence>
<sequence>MKKNQFDRRGVPVNFRKTCRIMKTYVIFTLFFTLFISSAVFGQVKTVTLNVKSESVSDVLIRIKDITGEQIIFNENQLEKVICQNISLKDAPVKDAIDAVLKGKGFSCEVIDGVYVIKRVTEKQQVKALKITGKVTDSGKNPLPGVTVRIKNTNIGVATDMDGNYTITVAEGNEKPVLIFSFVGMNTQEIAYAGKDVINVTLQDEASEIDEVVVTGMFTRKTESYTGSAKTYKTEELKEIGNQNILQSLSALDPSFVIADNNLMGSDPNTLMDVTINGTTSITGLSDVYSATANQPLFILDGFEATLQDISDLNMDRVESITILKDAASAAIYGAKAANGVIVVETKKPEAGKLRFSYNGNYQVAWADLTDYNLMNSSEKLEFERLSGHYGTLDEHGEILDDANRALYYKRLARVVAGLNTYWLDKPLRTAYTHEHSFNIEGGDAIFRYGLTFRYKNNQGVMKKSERQNVDGTINLLYRVEKFNLSNQTTVGYTFAPNNVVPFSSFSRMNPYESPYDENGEILKVLEEKSVYNPLWDFVQKSYNKSDAFDFRNNFILEYRPLSGMRVQGKFGLTTSRNTEKAFQSPYATDFIGTETSKQGSYSHTEYRQTSYDGSVLVSYGNSVEEHTYNLIAGAQLTDTKSISESFQTIGYITDQFSNPNFSNSYPEGDRPSSSVDKQRSASFYLNGNYAYDMRYLLDFNLRSDGASVFGVNNPFSTTWSFGVGWNVHNENFLNDNSVINYLKIRYSLGNPGNQNIEAKTANSVYTYYTSYQNMFGLASVVSKWGNKNLKWQRTQTHNVGFDLELFNSRLRLTADYTYKDSDPILLTISQPASTGASSVPMNIGATKNNSYSLIASYQIIQKRDVKWMVNANLLHTKTTYYKIGDLLESYNEDGQENQSLLRYYDGVSSTALWAVKSMGIDPMTGNEVFQRKDGSYTYDLDTSEEVIVGDSNPDVEGNFGSTVRYKGFSFSVNFRYRYGGQIFLSTLFNKIEGLSGDDLQYNQDKRALYDRWQKPGDVAKFRRINDVAKTKMSSRFVADDNTLECKSISLGYESTQATWLKPMGISSFSFRVYMNDIFRLSTVKEERGLDYPFQRAVSASLSIRF</sequence>
<name>A0A412X079_9BACT</name>
<dbReference type="GO" id="GO:0009279">
    <property type="term" value="C:cell outer membrane"/>
    <property type="evidence" value="ECO:0007669"/>
    <property type="project" value="UniProtKB-SubCell"/>
</dbReference>
<evidence type="ECO:0000313" key="9">
    <source>
        <dbReference type="EMBL" id="RGV33701.1"/>
    </source>
</evidence>
<dbReference type="Gene3D" id="2.170.130.10">
    <property type="entry name" value="TonB-dependent receptor, plug domain"/>
    <property type="match status" value="1"/>
</dbReference>
<evidence type="ECO:0000256" key="3">
    <source>
        <dbReference type="ARBA" id="ARBA00022452"/>
    </source>
</evidence>
<dbReference type="Proteomes" id="UP000283589">
    <property type="component" value="Unassembled WGS sequence"/>
</dbReference>
<dbReference type="Pfam" id="PF07715">
    <property type="entry name" value="Plug"/>
    <property type="match status" value="1"/>
</dbReference>
<keyword evidence="3 7" id="KW-1134">Transmembrane beta strand</keyword>
<accession>A0A412X079</accession>
<dbReference type="SUPFAM" id="SSF49464">
    <property type="entry name" value="Carboxypeptidase regulatory domain-like"/>
    <property type="match status" value="1"/>
</dbReference>
<dbReference type="Gene3D" id="2.60.40.1120">
    <property type="entry name" value="Carboxypeptidase-like, regulatory domain"/>
    <property type="match status" value="1"/>
</dbReference>
<evidence type="ECO:0000259" key="8">
    <source>
        <dbReference type="Pfam" id="PF07715"/>
    </source>
</evidence>
<dbReference type="InterPro" id="IPR023996">
    <property type="entry name" value="TonB-dep_OMP_SusC/RagA"/>
</dbReference>
<dbReference type="InterPro" id="IPR037066">
    <property type="entry name" value="Plug_dom_sf"/>
</dbReference>
<dbReference type="AlphaFoldDB" id="A0A412X079"/>
<proteinExistence type="inferred from homology"/>
<comment type="subcellular location">
    <subcellularLocation>
        <location evidence="1 7">Cell outer membrane</location>
        <topology evidence="1 7">Multi-pass membrane protein</topology>
    </subcellularLocation>
</comment>
<keyword evidence="5 7" id="KW-0472">Membrane</keyword>
<gene>
    <name evidence="9" type="ORF">DWW18_09855</name>
</gene>
<dbReference type="InterPro" id="IPR012910">
    <property type="entry name" value="Plug_dom"/>
</dbReference>
<dbReference type="InterPro" id="IPR023997">
    <property type="entry name" value="TonB-dep_OMP_SusC/RagA_CS"/>
</dbReference>
<comment type="similarity">
    <text evidence="7">Belongs to the TonB-dependent receptor family.</text>
</comment>
<dbReference type="InterPro" id="IPR036942">
    <property type="entry name" value="Beta-barrel_TonB_sf"/>
</dbReference>
<dbReference type="NCBIfam" id="TIGR04056">
    <property type="entry name" value="OMP_RagA_SusC"/>
    <property type="match status" value="1"/>
</dbReference>
<organism evidence="9 10">
    <name type="scientific">Butyricimonas virosa</name>
    <dbReference type="NCBI Taxonomy" id="544645"/>
    <lineage>
        <taxon>Bacteria</taxon>
        <taxon>Pseudomonadati</taxon>
        <taxon>Bacteroidota</taxon>
        <taxon>Bacteroidia</taxon>
        <taxon>Bacteroidales</taxon>
        <taxon>Odoribacteraceae</taxon>
        <taxon>Butyricimonas</taxon>
    </lineage>
</organism>
<dbReference type="PROSITE" id="PS52016">
    <property type="entry name" value="TONB_DEPENDENT_REC_3"/>
    <property type="match status" value="1"/>
</dbReference>
<dbReference type="SUPFAM" id="SSF56935">
    <property type="entry name" value="Porins"/>
    <property type="match status" value="1"/>
</dbReference>
<dbReference type="EMBL" id="QRZA01000011">
    <property type="protein sequence ID" value="RGV33701.1"/>
    <property type="molecule type" value="Genomic_DNA"/>
</dbReference>
<protein>
    <submittedName>
        <fullName evidence="9">SusC/RagA family TonB-linked outer membrane protein</fullName>
    </submittedName>
</protein>
<dbReference type="Pfam" id="PF13715">
    <property type="entry name" value="CarbopepD_reg_2"/>
    <property type="match status" value="1"/>
</dbReference>
<dbReference type="InterPro" id="IPR008969">
    <property type="entry name" value="CarboxyPept-like_regulatory"/>
</dbReference>
<evidence type="ECO:0000256" key="6">
    <source>
        <dbReference type="ARBA" id="ARBA00023237"/>
    </source>
</evidence>
<keyword evidence="6 7" id="KW-0998">Cell outer membrane</keyword>
<evidence type="ECO:0000256" key="7">
    <source>
        <dbReference type="PROSITE-ProRule" id="PRU01360"/>
    </source>
</evidence>
<reference evidence="9 10" key="1">
    <citation type="submission" date="2018-08" db="EMBL/GenBank/DDBJ databases">
        <title>A genome reference for cultivated species of the human gut microbiota.</title>
        <authorList>
            <person name="Zou Y."/>
            <person name="Xue W."/>
            <person name="Luo G."/>
        </authorList>
    </citation>
    <scope>NUCLEOTIDE SEQUENCE [LARGE SCALE GENOMIC DNA]</scope>
    <source>
        <strain evidence="9 10">AF14-49</strain>
    </source>
</reference>
<evidence type="ECO:0000256" key="4">
    <source>
        <dbReference type="ARBA" id="ARBA00022692"/>
    </source>
</evidence>
<feature type="domain" description="TonB-dependent receptor plug" evidence="8">
    <location>
        <begin position="223"/>
        <end position="341"/>
    </location>
</feature>
<evidence type="ECO:0000256" key="5">
    <source>
        <dbReference type="ARBA" id="ARBA00023136"/>
    </source>
</evidence>
<evidence type="ECO:0000313" key="10">
    <source>
        <dbReference type="Proteomes" id="UP000283589"/>
    </source>
</evidence>
<comment type="caution">
    <text evidence="9">The sequence shown here is derived from an EMBL/GenBank/DDBJ whole genome shotgun (WGS) entry which is preliminary data.</text>
</comment>
<dbReference type="InterPro" id="IPR039426">
    <property type="entry name" value="TonB-dep_rcpt-like"/>
</dbReference>
<evidence type="ECO:0000256" key="2">
    <source>
        <dbReference type="ARBA" id="ARBA00022448"/>
    </source>
</evidence>
<keyword evidence="4 7" id="KW-0812">Transmembrane</keyword>
<keyword evidence="2 7" id="KW-0813">Transport</keyword>